<evidence type="ECO:0000256" key="1">
    <source>
        <dbReference type="ARBA" id="ARBA00004323"/>
    </source>
</evidence>
<gene>
    <name evidence="8" type="ORF">NGM99_02995</name>
</gene>
<evidence type="ECO:0000313" key="9">
    <source>
        <dbReference type="Proteomes" id="UP001205906"/>
    </source>
</evidence>
<keyword evidence="6" id="KW-0472">Membrane</keyword>
<evidence type="ECO:0000256" key="6">
    <source>
        <dbReference type="ARBA" id="ARBA00023136"/>
    </source>
</evidence>
<dbReference type="InterPro" id="IPR005331">
    <property type="entry name" value="Sulfotransferase"/>
</dbReference>
<keyword evidence="5" id="KW-0333">Golgi apparatus</keyword>
<comment type="subcellular location">
    <subcellularLocation>
        <location evidence="1">Golgi apparatus membrane</location>
        <topology evidence="1">Single-pass type II membrane protein</topology>
    </subcellularLocation>
</comment>
<dbReference type="Pfam" id="PF03567">
    <property type="entry name" value="Sulfotransfer_2"/>
    <property type="match status" value="1"/>
</dbReference>
<reference evidence="8 9" key="1">
    <citation type="submission" date="2022-06" db="EMBL/GenBank/DDBJ databases">
        <title>Mesorhizobium sp. strain RP14 Genome sequencing and assembly.</title>
        <authorList>
            <person name="Kim I."/>
        </authorList>
    </citation>
    <scope>NUCLEOTIDE SEQUENCE [LARGE SCALE GENOMIC DNA]</scope>
    <source>
        <strain evidence="9">RP14(2022)</strain>
    </source>
</reference>
<dbReference type="PANTHER" id="PTHR12137">
    <property type="entry name" value="CARBOHYDRATE SULFOTRANSFERASE"/>
    <property type="match status" value="1"/>
</dbReference>
<accession>A0ABT1C1P9</accession>
<keyword evidence="3" id="KW-0812">Transmembrane</keyword>
<evidence type="ECO:0000256" key="4">
    <source>
        <dbReference type="ARBA" id="ARBA00022989"/>
    </source>
</evidence>
<dbReference type="Gene3D" id="3.40.50.300">
    <property type="entry name" value="P-loop containing nucleotide triphosphate hydrolases"/>
    <property type="match status" value="1"/>
</dbReference>
<comment type="caution">
    <text evidence="8">The sequence shown here is derived from an EMBL/GenBank/DDBJ whole genome shotgun (WGS) entry which is preliminary data.</text>
</comment>
<evidence type="ECO:0000256" key="5">
    <source>
        <dbReference type="ARBA" id="ARBA00023034"/>
    </source>
</evidence>
<dbReference type="PANTHER" id="PTHR12137:SF54">
    <property type="entry name" value="CARBOHYDRATE SULFOTRANSFERASE"/>
    <property type="match status" value="1"/>
</dbReference>
<evidence type="ECO:0000256" key="3">
    <source>
        <dbReference type="ARBA" id="ARBA00022692"/>
    </source>
</evidence>
<keyword evidence="4" id="KW-1133">Transmembrane helix</keyword>
<sequence length="247" mass="28745">MILSHRHRFIFVHVPKNAGTSVTTFLAPHLGPFDLMLGSRAEARARGVKPNLRSTLTVLRERSPVSVVRALVKQRNLDSLNNAAIRRRYKDRLADHSSATQIAAFDPGAWQDYFSFCVVRNPFERVVSIYNWRYRAARERPTFSAMLRMLADGRGDAEHIDWRSWDMYTENDRIIVDFVLRQEKLEDDLDTVCERLSLPTNSGRLTREKSNNPAKIDLTSYYQPGDKVLVERIYQREIDHFGYRFPN</sequence>
<evidence type="ECO:0000256" key="2">
    <source>
        <dbReference type="ARBA" id="ARBA00022679"/>
    </source>
</evidence>
<evidence type="ECO:0000256" key="7">
    <source>
        <dbReference type="ARBA" id="ARBA00023180"/>
    </source>
</evidence>
<dbReference type="InterPro" id="IPR018011">
    <property type="entry name" value="Carb_sulfotrans_8-10"/>
</dbReference>
<keyword evidence="7" id="KW-0325">Glycoprotein</keyword>
<dbReference type="EMBL" id="JAMXQS010000001">
    <property type="protein sequence ID" value="MCO6048752.1"/>
    <property type="molecule type" value="Genomic_DNA"/>
</dbReference>
<protein>
    <submittedName>
        <fullName evidence="8">Sulfotransferase family protein</fullName>
    </submittedName>
</protein>
<name>A0ABT1C1P9_9HYPH</name>
<keyword evidence="2" id="KW-0808">Transferase</keyword>
<dbReference type="Proteomes" id="UP001205906">
    <property type="component" value="Unassembled WGS sequence"/>
</dbReference>
<dbReference type="SUPFAM" id="SSF52540">
    <property type="entry name" value="P-loop containing nucleoside triphosphate hydrolases"/>
    <property type="match status" value="1"/>
</dbReference>
<proteinExistence type="predicted"/>
<dbReference type="RefSeq" id="WP_252815780.1">
    <property type="nucleotide sequence ID" value="NZ_JAMXQS010000001.1"/>
</dbReference>
<organism evidence="8 9">
    <name type="scientific">Mesorhizobium liriopis</name>
    <dbReference type="NCBI Taxonomy" id="2953882"/>
    <lineage>
        <taxon>Bacteria</taxon>
        <taxon>Pseudomonadati</taxon>
        <taxon>Pseudomonadota</taxon>
        <taxon>Alphaproteobacteria</taxon>
        <taxon>Hyphomicrobiales</taxon>
        <taxon>Phyllobacteriaceae</taxon>
        <taxon>Mesorhizobium</taxon>
    </lineage>
</organism>
<keyword evidence="9" id="KW-1185">Reference proteome</keyword>
<evidence type="ECO:0000313" key="8">
    <source>
        <dbReference type="EMBL" id="MCO6048752.1"/>
    </source>
</evidence>
<dbReference type="InterPro" id="IPR027417">
    <property type="entry name" value="P-loop_NTPase"/>
</dbReference>